<dbReference type="PROSITE" id="PS51257">
    <property type="entry name" value="PROKAR_LIPOPROTEIN"/>
    <property type="match status" value="1"/>
</dbReference>
<reference evidence="2 3" key="1">
    <citation type="submission" date="2016-11" db="EMBL/GenBank/DDBJ databases">
        <authorList>
            <person name="Jaros S."/>
            <person name="Januszkiewicz K."/>
            <person name="Wedrychowicz H."/>
        </authorList>
    </citation>
    <scope>NUCLEOTIDE SEQUENCE [LARGE SCALE GENOMIC DNA]</scope>
    <source>
        <strain evidence="2 3">CGMCC 1.12213</strain>
    </source>
</reference>
<dbReference type="RefSeq" id="WP_026009998.1">
    <property type="nucleotide sequence ID" value="NZ_ALIH01000004.1"/>
</dbReference>
<dbReference type="STRING" id="1178825.SAMN05216261_0023"/>
<dbReference type="InterPro" id="IPR025348">
    <property type="entry name" value="DUF4252"/>
</dbReference>
<feature type="signal peptide" evidence="1">
    <location>
        <begin position="1"/>
        <end position="22"/>
    </location>
</feature>
<dbReference type="eggNOG" id="ENOG5032TIK">
    <property type="taxonomic scope" value="Bacteria"/>
</dbReference>
<dbReference type="EMBL" id="FQYK01000001">
    <property type="protein sequence ID" value="SHI28962.1"/>
    <property type="molecule type" value="Genomic_DNA"/>
</dbReference>
<dbReference type="Pfam" id="PF14060">
    <property type="entry name" value="DUF4252"/>
    <property type="match status" value="1"/>
</dbReference>
<dbReference type="OrthoDB" id="1143555at2"/>
<accession>A0A1M5ZXL5</accession>
<evidence type="ECO:0000313" key="3">
    <source>
        <dbReference type="Proteomes" id="UP000184396"/>
    </source>
</evidence>
<feature type="chain" id="PRO_5009915517" description="DUF4252 domain-containing protein" evidence="1">
    <location>
        <begin position="23"/>
        <end position="181"/>
    </location>
</feature>
<evidence type="ECO:0008006" key="4">
    <source>
        <dbReference type="Google" id="ProtNLM"/>
    </source>
</evidence>
<protein>
    <recommendedName>
        <fullName evidence="4">DUF4252 domain-containing protein</fullName>
    </recommendedName>
</protein>
<dbReference type="AlphaFoldDB" id="A0A1M5ZXL5"/>
<dbReference type="Proteomes" id="UP000184396">
    <property type="component" value="Unassembled WGS sequence"/>
</dbReference>
<gene>
    <name evidence="2" type="ORF">SAMN05216261_0023</name>
</gene>
<organism evidence="2 3">
    <name type="scientific">Algibacter luteus</name>
    <dbReference type="NCBI Taxonomy" id="1178825"/>
    <lineage>
        <taxon>Bacteria</taxon>
        <taxon>Pseudomonadati</taxon>
        <taxon>Bacteroidota</taxon>
        <taxon>Flavobacteriia</taxon>
        <taxon>Flavobacteriales</taxon>
        <taxon>Flavobacteriaceae</taxon>
        <taxon>Algibacter</taxon>
    </lineage>
</organism>
<proteinExistence type="predicted"/>
<evidence type="ECO:0000256" key="1">
    <source>
        <dbReference type="SAM" id="SignalP"/>
    </source>
</evidence>
<keyword evidence="3" id="KW-1185">Reference proteome</keyword>
<sequence>MRRAIKLLVYTVLTAVFLTSCGNGTSLQSYFVDHQEAKNFMTQDLPLSMVEIDKSKFTEAQTEAYNSVNKLNFLGYKASETDAETFKKEVENVKTILSDSKYNDLMEFSDKGNKIYVKYIGTDEEADEVVIFGSAKDMGFGIVRILGDDMNPEKMVTLMEALQHANVEEGQIEDILNFFKE</sequence>
<evidence type="ECO:0000313" key="2">
    <source>
        <dbReference type="EMBL" id="SHI28962.1"/>
    </source>
</evidence>
<keyword evidence="1" id="KW-0732">Signal</keyword>
<name>A0A1M5ZXL5_9FLAO</name>